<protein>
    <submittedName>
        <fullName evidence="2">Aldo/keto reductase</fullName>
    </submittedName>
</protein>
<proteinExistence type="predicted"/>
<comment type="caution">
    <text evidence="2">The sequence shown here is derived from an EMBL/GenBank/DDBJ whole genome shotgun (WGS) entry which is preliminary data.</text>
</comment>
<dbReference type="PANTHER" id="PTHR43364:SF6">
    <property type="entry name" value="OXIDOREDUCTASE-RELATED"/>
    <property type="match status" value="1"/>
</dbReference>
<reference evidence="2 3" key="1">
    <citation type="submission" date="2019-11" db="EMBL/GenBank/DDBJ databases">
        <title>Genome-resolved metagenomics to study the prevalence of co-infection and intraspecific heterogeneity among plant pathogen metapopulations.</title>
        <authorList>
            <person name="Newberry E."/>
            <person name="Bhandari R."/>
            <person name="Kemble J."/>
            <person name="Sikora E."/>
            <person name="Potnis N."/>
        </authorList>
    </citation>
    <scope>NUCLEOTIDE SEQUENCE [LARGE SCALE GENOMIC DNA]</scope>
    <source>
        <strain evidence="2">Xp_Tom_Tuscaloosa_18b</strain>
    </source>
</reference>
<gene>
    <name evidence="2" type="ORF">G3W61_24560</name>
</gene>
<feature type="non-terminal residue" evidence="2">
    <location>
        <position position="262"/>
    </location>
</feature>
<dbReference type="GO" id="GO:0005829">
    <property type="term" value="C:cytosol"/>
    <property type="evidence" value="ECO:0007669"/>
    <property type="project" value="TreeGrafter"/>
</dbReference>
<evidence type="ECO:0000313" key="3">
    <source>
        <dbReference type="Proteomes" id="UP000471082"/>
    </source>
</evidence>
<dbReference type="Proteomes" id="UP000471082">
    <property type="component" value="Unassembled WGS sequence"/>
</dbReference>
<dbReference type="InterPro" id="IPR023210">
    <property type="entry name" value="NADP_OxRdtase_dom"/>
</dbReference>
<dbReference type="Gene3D" id="3.20.20.100">
    <property type="entry name" value="NADP-dependent oxidoreductase domain"/>
    <property type="match status" value="1"/>
</dbReference>
<name>A0A7X5N0T7_XANPE</name>
<dbReference type="CDD" id="cd19081">
    <property type="entry name" value="AKR_AKR9C1"/>
    <property type="match status" value="1"/>
</dbReference>
<dbReference type="InterPro" id="IPR050523">
    <property type="entry name" value="AKR_Detox_Biosynth"/>
</dbReference>
<evidence type="ECO:0000313" key="2">
    <source>
        <dbReference type="EMBL" id="NEL79391.1"/>
    </source>
</evidence>
<feature type="domain" description="NADP-dependent oxidoreductase" evidence="1">
    <location>
        <begin position="16"/>
        <end position="261"/>
    </location>
</feature>
<dbReference type="InterPro" id="IPR036812">
    <property type="entry name" value="NAD(P)_OxRdtase_dom_sf"/>
</dbReference>
<accession>A0A7X5N0T7</accession>
<dbReference type="PANTHER" id="PTHR43364">
    <property type="entry name" value="NADH-SPECIFIC METHYLGLYOXAL REDUCTASE-RELATED"/>
    <property type="match status" value="1"/>
</dbReference>
<organism evidence="2 3">
    <name type="scientific">Xanthomonas perforans</name>
    <dbReference type="NCBI Taxonomy" id="442694"/>
    <lineage>
        <taxon>Bacteria</taxon>
        <taxon>Pseudomonadati</taxon>
        <taxon>Pseudomonadota</taxon>
        <taxon>Gammaproteobacteria</taxon>
        <taxon>Lysobacterales</taxon>
        <taxon>Lysobacteraceae</taxon>
        <taxon>Xanthomonas</taxon>
    </lineage>
</organism>
<dbReference type="SUPFAM" id="SSF51430">
    <property type="entry name" value="NAD(P)-linked oxidoreductase"/>
    <property type="match status" value="1"/>
</dbReference>
<sequence length="262" mass="28671">MTHSRALGRSGLQVQPIVFGGNVFGWSADEATSFALLDAFVDAGFNLIDTADAYSGWVPGNRGGESETIIGRWLARSGKRDKVLIATKVAKWSEHPGLSPENIAAAVEDSLTRLQTDVIDLYQAHEDDESIPLEATLAAFGRLIEQGKVRAIGASNYSAARLRDALDISEQYKLPRYESLQPEYNLYDRAGYEAELEPLVRERELGVISYYSLASGFLTGKYRSADDAGKSSARGASVVKQYVNPRGLRILQALDDLATTHR</sequence>
<dbReference type="EMBL" id="JAAGYU010000595">
    <property type="protein sequence ID" value="NEL79391.1"/>
    <property type="molecule type" value="Genomic_DNA"/>
</dbReference>
<dbReference type="Pfam" id="PF00248">
    <property type="entry name" value="Aldo_ket_red"/>
    <property type="match status" value="1"/>
</dbReference>
<evidence type="ECO:0000259" key="1">
    <source>
        <dbReference type="Pfam" id="PF00248"/>
    </source>
</evidence>
<dbReference type="AlphaFoldDB" id="A0A7X5N0T7"/>